<dbReference type="RefSeq" id="XP_073931431.1">
    <property type="nucleotide sequence ID" value="XM_074075330.1"/>
</dbReference>
<gene>
    <name evidence="2" type="primary">Marcol</name>
</gene>
<evidence type="ECO:0000313" key="1">
    <source>
        <dbReference type="Proteomes" id="UP001732720"/>
    </source>
</evidence>
<accession>A0AC58MPV7</accession>
<sequence>MGAFIFLPFMFLSMFSVSSDQISKPNVFKLEENQEPALIHLASHARRQKESNRQGNSHAQGMPGVFTLQGRPGYPNQPGTPRNSNQQRKPEVLIRPAVPGAWILQGKPGSSSQQGKPGSSSQQGKPGSSSQQGEPESSSQQGKPGSSSQQGKPGSSSQQGKPGSSNHQRKPRSFYKQGERKNVANTLNGNKMDIQAGSISSKSPIKNKICESVYKPVCGSDGITYGNLCLFKEAKRLSNGKLILNHEGKC</sequence>
<dbReference type="Proteomes" id="UP001732720">
    <property type="component" value="Chromosome 6"/>
</dbReference>
<organism evidence="1 2">
    <name type="scientific">Castor canadensis</name>
    <name type="common">American beaver</name>
    <dbReference type="NCBI Taxonomy" id="51338"/>
    <lineage>
        <taxon>Eukaryota</taxon>
        <taxon>Metazoa</taxon>
        <taxon>Chordata</taxon>
        <taxon>Craniata</taxon>
        <taxon>Vertebrata</taxon>
        <taxon>Euteleostomi</taxon>
        <taxon>Mammalia</taxon>
        <taxon>Eutheria</taxon>
        <taxon>Euarchontoglires</taxon>
        <taxon>Glires</taxon>
        <taxon>Rodentia</taxon>
        <taxon>Castorimorpha</taxon>
        <taxon>Castoridae</taxon>
        <taxon>Castor</taxon>
    </lineage>
</organism>
<protein>
    <submittedName>
        <fullName evidence="2">MARCO-like protein</fullName>
    </submittedName>
</protein>
<proteinExistence type="predicted"/>
<keyword evidence="1" id="KW-1185">Reference proteome</keyword>
<name>A0AC58MPV7_CASCN</name>
<evidence type="ECO:0000313" key="2">
    <source>
        <dbReference type="RefSeq" id="XP_073931431.1"/>
    </source>
</evidence>
<reference evidence="2" key="1">
    <citation type="submission" date="2025-08" db="UniProtKB">
        <authorList>
            <consortium name="RefSeq"/>
        </authorList>
    </citation>
    <scope>IDENTIFICATION</scope>
</reference>